<evidence type="ECO:0000256" key="1">
    <source>
        <dbReference type="SAM" id="MobiDB-lite"/>
    </source>
</evidence>
<name>A0AAW1QIX5_9CHLO</name>
<feature type="transmembrane region" description="Helical" evidence="2">
    <location>
        <begin position="57"/>
        <end position="88"/>
    </location>
</feature>
<feature type="region of interest" description="Disordered" evidence="1">
    <location>
        <begin position="96"/>
        <end position="163"/>
    </location>
</feature>
<reference evidence="3 4" key="1">
    <citation type="journal article" date="2024" name="Nat. Commun.">
        <title>Phylogenomics reveals the evolutionary origins of lichenization in chlorophyte algae.</title>
        <authorList>
            <person name="Puginier C."/>
            <person name="Libourel C."/>
            <person name="Otte J."/>
            <person name="Skaloud P."/>
            <person name="Haon M."/>
            <person name="Grisel S."/>
            <person name="Petersen M."/>
            <person name="Berrin J.G."/>
            <person name="Delaux P.M."/>
            <person name="Dal Grande F."/>
            <person name="Keller J."/>
        </authorList>
    </citation>
    <scope>NUCLEOTIDE SEQUENCE [LARGE SCALE GENOMIC DNA]</scope>
    <source>
        <strain evidence="3 4">SAG 2145</strain>
    </source>
</reference>
<gene>
    <name evidence="3" type="ORF">WJX74_007666</name>
</gene>
<feature type="compositionally biased region" description="Low complexity" evidence="1">
    <location>
        <begin position="105"/>
        <end position="140"/>
    </location>
</feature>
<sequence>MQLKKAAALIQQPIQNPSDVFGQQFGTVTYIGGGQISTASTPPSPPATSSRGLSKGAVAGIVVGSVVGFLIIVGVLAAVNGGLLWYYLKHYRTPSGRDEHGLPVTAPSQSRSATAPRAASAAAAPRAASAAAVGGTAAPSERTAAQGEQAAEPLELQPDQSTQKTSFLQKLKLKTSGQQGHQAAETTETSEPVQTAAEPQGEQSAQTTGFFQKLKLKGFRGGSAGNGYEAAPHTPRNV</sequence>
<proteinExistence type="predicted"/>
<keyword evidence="4" id="KW-1185">Reference proteome</keyword>
<evidence type="ECO:0000256" key="2">
    <source>
        <dbReference type="SAM" id="Phobius"/>
    </source>
</evidence>
<feature type="compositionally biased region" description="Polar residues" evidence="1">
    <location>
        <begin position="175"/>
        <end position="193"/>
    </location>
</feature>
<feature type="region of interest" description="Disordered" evidence="1">
    <location>
        <begin position="175"/>
        <end position="208"/>
    </location>
</feature>
<keyword evidence="2" id="KW-0812">Transmembrane</keyword>
<evidence type="ECO:0000313" key="4">
    <source>
        <dbReference type="Proteomes" id="UP001438707"/>
    </source>
</evidence>
<evidence type="ECO:0000313" key="3">
    <source>
        <dbReference type="EMBL" id="KAK9821388.1"/>
    </source>
</evidence>
<organism evidence="3 4">
    <name type="scientific">Apatococcus lobatus</name>
    <dbReference type="NCBI Taxonomy" id="904363"/>
    <lineage>
        <taxon>Eukaryota</taxon>
        <taxon>Viridiplantae</taxon>
        <taxon>Chlorophyta</taxon>
        <taxon>core chlorophytes</taxon>
        <taxon>Trebouxiophyceae</taxon>
        <taxon>Chlorellales</taxon>
        <taxon>Chlorellaceae</taxon>
        <taxon>Apatococcus</taxon>
    </lineage>
</organism>
<comment type="caution">
    <text evidence="3">The sequence shown here is derived from an EMBL/GenBank/DDBJ whole genome shotgun (WGS) entry which is preliminary data.</text>
</comment>
<accession>A0AAW1QIX5</accession>
<keyword evidence="2" id="KW-0472">Membrane</keyword>
<dbReference type="Proteomes" id="UP001438707">
    <property type="component" value="Unassembled WGS sequence"/>
</dbReference>
<dbReference type="EMBL" id="JALJOS010000038">
    <property type="protein sequence ID" value="KAK9821388.1"/>
    <property type="molecule type" value="Genomic_DNA"/>
</dbReference>
<keyword evidence="2" id="KW-1133">Transmembrane helix</keyword>
<dbReference type="AlphaFoldDB" id="A0AAW1QIX5"/>
<protein>
    <submittedName>
        <fullName evidence="3">Uncharacterized protein</fullName>
    </submittedName>
</protein>